<dbReference type="Gene3D" id="1.20.1250.20">
    <property type="entry name" value="MFS general substrate transporter like domains"/>
    <property type="match status" value="1"/>
</dbReference>
<evidence type="ECO:0000313" key="9">
    <source>
        <dbReference type="EMBL" id="CAD9043899.1"/>
    </source>
</evidence>
<feature type="transmembrane region" description="Helical" evidence="7">
    <location>
        <begin position="321"/>
        <end position="343"/>
    </location>
</feature>
<dbReference type="InterPro" id="IPR003492">
    <property type="entry name" value="Battenin_disease_Cln3"/>
</dbReference>
<evidence type="ECO:0000256" key="5">
    <source>
        <dbReference type="ARBA" id="ARBA00022989"/>
    </source>
</evidence>
<dbReference type="Pfam" id="PF02487">
    <property type="entry name" value="CLN3"/>
    <property type="match status" value="1"/>
</dbReference>
<gene>
    <name evidence="9" type="ORF">EGYM00392_LOCUS55082</name>
</gene>
<evidence type="ECO:0000256" key="4">
    <source>
        <dbReference type="ARBA" id="ARBA00022692"/>
    </source>
</evidence>
<keyword evidence="5 7" id="KW-1133">Transmembrane helix</keyword>
<dbReference type="PANTHER" id="PTHR10981:SF0">
    <property type="entry name" value="BATTENIN"/>
    <property type="match status" value="1"/>
</dbReference>
<feature type="compositionally biased region" description="Low complexity" evidence="8">
    <location>
        <begin position="211"/>
        <end position="220"/>
    </location>
</feature>
<evidence type="ECO:0000256" key="2">
    <source>
        <dbReference type="ARBA" id="ARBA00007467"/>
    </source>
</evidence>
<feature type="transmembrane region" description="Helical" evidence="7">
    <location>
        <begin position="132"/>
        <end position="153"/>
    </location>
</feature>
<feature type="region of interest" description="Disordered" evidence="8">
    <location>
        <begin position="206"/>
        <end position="232"/>
    </location>
</feature>
<dbReference type="InterPro" id="IPR036259">
    <property type="entry name" value="MFS_trans_sf"/>
</dbReference>
<feature type="transmembrane region" description="Helical" evidence="7">
    <location>
        <begin position="69"/>
        <end position="88"/>
    </location>
</feature>
<dbReference type="PANTHER" id="PTHR10981">
    <property type="entry name" value="BATTENIN"/>
    <property type="match status" value="1"/>
</dbReference>
<keyword evidence="3" id="KW-0813">Transport</keyword>
<reference evidence="9" key="1">
    <citation type="submission" date="2021-01" db="EMBL/GenBank/DDBJ databases">
        <authorList>
            <person name="Corre E."/>
            <person name="Pelletier E."/>
            <person name="Niang G."/>
            <person name="Scheremetjew M."/>
            <person name="Finn R."/>
            <person name="Kale V."/>
            <person name="Holt S."/>
            <person name="Cochrane G."/>
            <person name="Meng A."/>
            <person name="Brown T."/>
            <person name="Cohen L."/>
        </authorList>
    </citation>
    <scope>NUCLEOTIDE SEQUENCE</scope>
    <source>
        <strain evidence="9">NIES-381</strain>
    </source>
</reference>
<evidence type="ECO:0000256" key="3">
    <source>
        <dbReference type="ARBA" id="ARBA00022448"/>
    </source>
</evidence>
<evidence type="ECO:0000256" key="1">
    <source>
        <dbReference type="ARBA" id="ARBA00004127"/>
    </source>
</evidence>
<feature type="transmembrane region" description="Helical" evidence="7">
    <location>
        <begin position="349"/>
        <end position="373"/>
    </location>
</feature>
<sequence length="417" mass="45638">MAPTPTRVLYAFWLLGLLNNTAYVIMIAGAKDILPSAVGLVYVCNVLPGFAIKLTGPYWFHYVRYKHRVYCASLLMGLSFLIVALGQITKNAALSLFGILFCSAQGSLGEASFVALSAFYDSRKALTAWSSGTGFAGVFGYLWVSFFTLFLGLNFETSLLLALSLAAGFVAVYIFVLPEPEVQRECTVPPPEEALRLEPAMTDADDDHAADGGPAWDGPGDPTGGPGALSRTQEMSKVTSSMTVQQRVAVTATLWPYMIPLTVVYFAEYAMQTGTWAAIGFPVTDAQSRKLFYTLANWMYQWGVFVSRSSGMLVEPTRLRLWVMPTLQTCLLVLFCLTARYQLWYDWTLLAPCFVVGLLGGAVYVGALSLIAIEVPEQHREFALSAACLADTVGIIFSDIVGVGIQRWLYGVYDIHD</sequence>
<comment type="similarity">
    <text evidence="2 7">Belongs to the battenin family.</text>
</comment>
<keyword evidence="4 7" id="KW-0812">Transmembrane</keyword>
<proteinExistence type="inferred from homology"/>
<organism evidence="9">
    <name type="scientific">Eutreptiella gymnastica</name>
    <dbReference type="NCBI Taxonomy" id="73025"/>
    <lineage>
        <taxon>Eukaryota</taxon>
        <taxon>Discoba</taxon>
        <taxon>Euglenozoa</taxon>
        <taxon>Euglenida</taxon>
        <taxon>Spirocuta</taxon>
        <taxon>Euglenophyceae</taxon>
        <taxon>Eutreptiales</taxon>
        <taxon>Eutreptiaceae</taxon>
        <taxon>Eutreptiella</taxon>
    </lineage>
</organism>
<dbReference type="GO" id="GO:0005773">
    <property type="term" value="C:vacuole"/>
    <property type="evidence" value="ECO:0007669"/>
    <property type="project" value="UniProtKB-ARBA"/>
</dbReference>
<dbReference type="AlphaFoldDB" id="A0A7S1JHF2"/>
<evidence type="ECO:0000256" key="6">
    <source>
        <dbReference type="ARBA" id="ARBA00023136"/>
    </source>
</evidence>
<dbReference type="GO" id="GO:0016020">
    <property type="term" value="C:membrane"/>
    <property type="evidence" value="ECO:0007669"/>
    <property type="project" value="UniProtKB-UniRule"/>
</dbReference>
<feature type="transmembrane region" description="Helical" evidence="7">
    <location>
        <begin position="40"/>
        <end position="60"/>
    </location>
</feature>
<dbReference type="GO" id="GO:0012505">
    <property type="term" value="C:endomembrane system"/>
    <property type="evidence" value="ECO:0007669"/>
    <property type="project" value="UniProtKB-SubCell"/>
</dbReference>
<evidence type="ECO:0000256" key="7">
    <source>
        <dbReference type="RuleBase" id="RU361113"/>
    </source>
</evidence>
<name>A0A7S1JHF2_9EUGL</name>
<feature type="transmembrane region" description="Helical" evidence="7">
    <location>
        <begin position="159"/>
        <end position="177"/>
    </location>
</feature>
<dbReference type="SUPFAM" id="SSF103473">
    <property type="entry name" value="MFS general substrate transporter"/>
    <property type="match status" value="1"/>
</dbReference>
<dbReference type="EMBL" id="HBGA01151517">
    <property type="protein sequence ID" value="CAD9043899.1"/>
    <property type="molecule type" value="Transcribed_RNA"/>
</dbReference>
<evidence type="ECO:0008006" key="10">
    <source>
        <dbReference type="Google" id="ProtNLM"/>
    </source>
</evidence>
<feature type="transmembrane region" description="Helical" evidence="7">
    <location>
        <begin position="94"/>
        <end position="120"/>
    </location>
</feature>
<keyword evidence="6 7" id="KW-0472">Membrane</keyword>
<protein>
    <recommendedName>
        <fullName evidence="10">Battenin</fullName>
    </recommendedName>
</protein>
<comment type="subcellular location">
    <subcellularLocation>
        <location evidence="1">Endomembrane system</location>
        <topology evidence="1">Multi-pass membrane protein</topology>
    </subcellularLocation>
</comment>
<dbReference type="PRINTS" id="PR01315">
    <property type="entry name" value="BATTENIN"/>
</dbReference>
<accession>A0A7S1JHF2</accession>
<dbReference type="GO" id="GO:0051453">
    <property type="term" value="P:regulation of intracellular pH"/>
    <property type="evidence" value="ECO:0007669"/>
    <property type="project" value="TreeGrafter"/>
</dbReference>
<evidence type="ECO:0000256" key="8">
    <source>
        <dbReference type="SAM" id="MobiDB-lite"/>
    </source>
</evidence>